<dbReference type="EMBL" id="JAKROA010000001">
    <property type="protein sequence ID" value="KAL5112817.1"/>
    <property type="molecule type" value="Genomic_DNA"/>
</dbReference>
<protein>
    <submittedName>
        <fullName evidence="2">Stabilizer of axonemal microtubule 1</fullName>
    </submittedName>
</protein>
<dbReference type="PANTHER" id="PTHR31516:SF17">
    <property type="entry name" value="STABILIZER OF AXONEMAL MICROTUBULES 2"/>
    <property type="match status" value="1"/>
</dbReference>
<dbReference type="InterPro" id="IPR033336">
    <property type="entry name" value="SAXO1/2"/>
</dbReference>
<evidence type="ECO:0000313" key="2">
    <source>
        <dbReference type="EMBL" id="KAL5112817.1"/>
    </source>
</evidence>
<evidence type="ECO:0000313" key="3">
    <source>
        <dbReference type="Proteomes" id="UP001651158"/>
    </source>
</evidence>
<dbReference type="PANTHER" id="PTHR31516">
    <property type="entry name" value="STABILIZER OF AXONEMAL MICROTUBULES 2"/>
    <property type="match status" value="1"/>
</dbReference>
<comment type="caution">
    <text evidence="2">The sequence shown here is derived from an EMBL/GenBank/DDBJ whole genome shotgun (WGS) entry which is preliminary data.</text>
</comment>
<accession>A0ABR4QT93</accession>
<evidence type="ECO:0000256" key="1">
    <source>
        <dbReference type="ARBA" id="ARBA00008738"/>
    </source>
</evidence>
<organism evidence="2 3">
    <name type="scientific">Taenia crassiceps</name>
    <dbReference type="NCBI Taxonomy" id="6207"/>
    <lineage>
        <taxon>Eukaryota</taxon>
        <taxon>Metazoa</taxon>
        <taxon>Spiralia</taxon>
        <taxon>Lophotrochozoa</taxon>
        <taxon>Platyhelminthes</taxon>
        <taxon>Cestoda</taxon>
        <taxon>Eucestoda</taxon>
        <taxon>Cyclophyllidea</taxon>
        <taxon>Taeniidae</taxon>
        <taxon>Taenia</taxon>
    </lineage>
</organism>
<dbReference type="Proteomes" id="UP001651158">
    <property type="component" value="Unassembled WGS sequence"/>
</dbReference>
<gene>
    <name evidence="2" type="ORF">TcWFU_008814</name>
</gene>
<keyword evidence="3" id="KW-1185">Reference proteome</keyword>
<reference evidence="2 3" key="1">
    <citation type="journal article" date="2022" name="Front. Cell. Infect. Microbiol.">
        <title>The Genomes of Two Strains of Taenia crassiceps the Animal Model for the Study of Human Cysticercosis.</title>
        <authorList>
            <person name="Bobes R.J."/>
            <person name="Estrada K."/>
            <person name="Rios-Valencia D.G."/>
            <person name="Calderon-Gallegos A."/>
            <person name="de la Torre P."/>
            <person name="Carrero J.C."/>
            <person name="Sanchez-Flores A."/>
            <person name="Laclette J.P."/>
        </authorList>
    </citation>
    <scope>NUCLEOTIDE SEQUENCE [LARGE SCALE GENOMIC DNA]</scope>
    <source>
        <strain evidence="2">WFUcys</strain>
    </source>
</reference>
<proteinExistence type="inferred from homology"/>
<name>A0ABR4QT93_9CEST</name>
<comment type="similarity">
    <text evidence="1">Belongs to the FAM154 family.</text>
</comment>
<dbReference type="Pfam" id="PF05217">
    <property type="entry name" value="SAXO1-2"/>
    <property type="match status" value="1"/>
</dbReference>
<sequence>MWACKPSTSTCSKVARRFGCRRGGEQACLLRTRIIRKLCKPLSWAMGRANNPCKVTYADKPYMKKPCICEVCICGRHRCPHQMKQHIPWGSSVMSEYSANYRPHCFDLRKAFVPETKVLCSDEPLSDQTTHRVDYKPQPLCPPWRLEREGYKPTLAPLDSTTNYRLDYTPKQACPNGPCLPLAMCPCPGKFDGSPTYRNDYKPWKLPPLERHKERPYKPPETPFEGLPTYCIDYVPKCEARRSNFKPKSELVVPNSPLDSVTNYRSDYVPHPLQPRPPKEKELPIKSQVPFDGLTTVQSDYTPKNFCLQKSFKPMESLPTSTDPMSQSTTHRLDYTLHPLCPPYRHPHEEYKKPEGPMEKGTTYRNDYPTPPLCKPEPVTLPECPKCPAPFDGTTVYSTEFKHWNVSKQAVKPVRPYCPPDVPMETLSTNKADFGPKLACKVELVRPAAEPLRSGQFDSQTNYRIDYTPKSVKCHCPAAYLSKNKVSPDGYTFEAVDPCGHEHYKLLENQIKA</sequence>